<feature type="transmembrane region" description="Helical" evidence="10">
    <location>
        <begin position="320"/>
        <end position="344"/>
    </location>
</feature>
<feature type="transmembrane region" description="Helical" evidence="10">
    <location>
        <begin position="423"/>
        <end position="442"/>
    </location>
</feature>
<feature type="transmembrane region" description="Helical" evidence="10">
    <location>
        <begin position="276"/>
        <end position="299"/>
    </location>
</feature>
<comment type="subcellular location">
    <subcellularLocation>
        <location evidence="1">Cell membrane</location>
        <topology evidence="1">Multi-pass membrane protein</topology>
    </subcellularLocation>
</comment>
<dbReference type="PANTHER" id="PTHR43823:SF3">
    <property type="entry name" value="MULTIDRUG EXPORT PROTEIN MEPA"/>
    <property type="match status" value="1"/>
</dbReference>
<evidence type="ECO:0000256" key="5">
    <source>
        <dbReference type="ARBA" id="ARBA00022475"/>
    </source>
</evidence>
<dbReference type="AlphaFoldDB" id="A0A1V1HYI4"/>
<dbReference type="Pfam" id="PF01554">
    <property type="entry name" value="MatE"/>
    <property type="match status" value="2"/>
</dbReference>
<accession>A0A1V1HYI4</accession>
<feature type="transmembrane region" description="Helical" evidence="10">
    <location>
        <begin position="175"/>
        <end position="194"/>
    </location>
</feature>
<feature type="transmembrane region" description="Helical" evidence="10">
    <location>
        <begin position="397"/>
        <end position="417"/>
    </location>
</feature>
<dbReference type="Proteomes" id="UP000245622">
    <property type="component" value="Chromosome 1"/>
</dbReference>
<dbReference type="InterPro" id="IPR048279">
    <property type="entry name" value="MdtK-like"/>
</dbReference>
<keyword evidence="9" id="KW-0046">Antibiotic resistance</keyword>
<evidence type="ECO:0000256" key="6">
    <source>
        <dbReference type="ARBA" id="ARBA00022692"/>
    </source>
</evidence>
<dbReference type="GO" id="GO:0042910">
    <property type="term" value="F:xenobiotic transmembrane transporter activity"/>
    <property type="evidence" value="ECO:0007669"/>
    <property type="project" value="InterPro"/>
</dbReference>
<gene>
    <name evidence="11" type="ORF">CRIB_259</name>
</gene>
<feature type="transmembrane region" description="Helical" evidence="10">
    <location>
        <begin position="142"/>
        <end position="163"/>
    </location>
</feature>
<dbReference type="PIRSF" id="PIRSF006603">
    <property type="entry name" value="DinF"/>
    <property type="match status" value="1"/>
</dbReference>
<evidence type="ECO:0000256" key="3">
    <source>
        <dbReference type="ARBA" id="ARBA00022106"/>
    </source>
</evidence>
<feature type="transmembrane region" description="Helical" evidence="10">
    <location>
        <begin position="364"/>
        <end position="385"/>
    </location>
</feature>
<dbReference type="GO" id="GO:0015297">
    <property type="term" value="F:antiporter activity"/>
    <property type="evidence" value="ECO:0007669"/>
    <property type="project" value="InterPro"/>
</dbReference>
<feature type="transmembrane region" description="Helical" evidence="10">
    <location>
        <begin position="243"/>
        <end position="264"/>
    </location>
</feature>
<evidence type="ECO:0000256" key="2">
    <source>
        <dbReference type="ARBA" id="ARBA00008417"/>
    </source>
</evidence>
<evidence type="ECO:0000313" key="12">
    <source>
        <dbReference type="Proteomes" id="UP000245622"/>
    </source>
</evidence>
<feature type="transmembrane region" description="Helical" evidence="10">
    <location>
        <begin position="51"/>
        <end position="79"/>
    </location>
</feature>
<evidence type="ECO:0000256" key="7">
    <source>
        <dbReference type="ARBA" id="ARBA00022989"/>
    </source>
</evidence>
<dbReference type="CDD" id="cd13143">
    <property type="entry name" value="MATE_MepA_like"/>
    <property type="match status" value="1"/>
</dbReference>
<sequence length="450" mass="49005">MESQVVIKDELKEEKIWRLIIKYSVPAILAMMITSLYNTVDRAFIGSMKDIGALAISGLGVTMPILTILGAFCVGLAVGGSTNIAIKLGEGNKEEAEKSLGNTIAIELLVGIVMMIISVFYLEDILYFFGASNDTIKYSMDYMSVIMCGAWFNLPGFAMNSVIRAEGNPKLASNMMIIGCLLNLILDPIFIFGFNMGIKGAAVGTVICQLVICLWSGYYFTFGKSNLKLKLKNIRIESKIIKGIVVIALTPFCMELASGFIHLITNKVLKLYGGDLAIGAMTAITSINLLFMMPVYGISQGMQTIIAYNYGAKQFDRSKKALSIGILGAIGILSFGLISILLFPKQFISIFTKDARLMELALNGISIYSLTLPAIGICILGTVYFQSIGSAKKSIVLSLLRQVIVFIPLILLVPKYFGLNGVWAAQPLADIVSMIIIGLFLIKEFKDCKL</sequence>
<feature type="transmembrane region" description="Helical" evidence="10">
    <location>
        <begin position="20"/>
        <end position="39"/>
    </location>
</feature>
<comment type="similarity">
    <text evidence="2">Belongs to the multi antimicrobial extrusion (MATE) (TC 2.A.66.1) family. MepA subfamily.</text>
</comment>
<dbReference type="InterPro" id="IPR051327">
    <property type="entry name" value="MATE_MepA_subfamily"/>
</dbReference>
<proteinExistence type="inferred from homology"/>
<reference evidence="11 12" key="1">
    <citation type="submission" date="2014-04" db="EMBL/GenBank/DDBJ databases">
        <authorList>
            <person name="Hornung B.V."/>
        </authorList>
    </citation>
    <scope>NUCLEOTIDE SEQUENCE [LARGE SCALE GENOMIC DNA]</scope>
    <source>
        <strain evidence="11 12">CRIB</strain>
    </source>
</reference>
<protein>
    <recommendedName>
        <fullName evidence="3">Multidrug export protein MepA</fullName>
    </recommendedName>
</protein>
<keyword evidence="4" id="KW-0813">Transport</keyword>
<dbReference type="KEGG" id="ril:CRIB_259"/>
<dbReference type="NCBIfam" id="TIGR00797">
    <property type="entry name" value="matE"/>
    <property type="match status" value="1"/>
</dbReference>
<keyword evidence="5" id="KW-1003">Cell membrane</keyword>
<keyword evidence="8 10" id="KW-0472">Membrane</keyword>
<evidence type="ECO:0000313" key="11">
    <source>
        <dbReference type="EMBL" id="CED93016.1"/>
    </source>
</evidence>
<feature type="transmembrane region" description="Helical" evidence="10">
    <location>
        <begin position="100"/>
        <end position="122"/>
    </location>
</feature>
<evidence type="ECO:0000256" key="8">
    <source>
        <dbReference type="ARBA" id="ARBA00023136"/>
    </source>
</evidence>
<feature type="transmembrane region" description="Helical" evidence="10">
    <location>
        <begin position="200"/>
        <end position="222"/>
    </location>
</feature>
<evidence type="ECO:0000256" key="10">
    <source>
        <dbReference type="SAM" id="Phobius"/>
    </source>
</evidence>
<keyword evidence="6 10" id="KW-0812">Transmembrane</keyword>
<evidence type="ECO:0000256" key="4">
    <source>
        <dbReference type="ARBA" id="ARBA00022448"/>
    </source>
</evidence>
<name>A0A1V1HYI4_9FIRM</name>
<dbReference type="InterPro" id="IPR045070">
    <property type="entry name" value="MATE_MepA-like"/>
</dbReference>
<keyword evidence="12" id="KW-1185">Reference proteome</keyword>
<dbReference type="PANTHER" id="PTHR43823">
    <property type="entry name" value="SPORULATION PROTEIN YKVU"/>
    <property type="match status" value="1"/>
</dbReference>
<dbReference type="EMBL" id="LN555523">
    <property type="protein sequence ID" value="CED93016.1"/>
    <property type="molecule type" value="Genomic_DNA"/>
</dbReference>
<dbReference type="GO" id="GO:0046677">
    <property type="term" value="P:response to antibiotic"/>
    <property type="evidence" value="ECO:0007669"/>
    <property type="project" value="UniProtKB-KW"/>
</dbReference>
<dbReference type="InterPro" id="IPR002528">
    <property type="entry name" value="MATE_fam"/>
</dbReference>
<dbReference type="GeneID" id="82204435"/>
<evidence type="ECO:0000256" key="1">
    <source>
        <dbReference type="ARBA" id="ARBA00004651"/>
    </source>
</evidence>
<keyword evidence="7 10" id="KW-1133">Transmembrane helix</keyword>
<dbReference type="RefSeq" id="WP_180702767.1">
    <property type="nucleotide sequence ID" value="NZ_LN555523.1"/>
</dbReference>
<organism evidence="11 12">
    <name type="scientific">Romboutsia ilealis</name>
    <dbReference type="NCBI Taxonomy" id="1115758"/>
    <lineage>
        <taxon>Bacteria</taxon>
        <taxon>Bacillati</taxon>
        <taxon>Bacillota</taxon>
        <taxon>Clostridia</taxon>
        <taxon>Peptostreptococcales</taxon>
        <taxon>Peptostreptococcaceae</taxon>
        <taxon>Romboutsia</taxon>
    </lineage>
</organism>
<dbReference type="GO" id="GO:0005886">
    <property type="term" value="C:plasma membrane"/>
    <property type="evidence" value="ECO:0007669"/>
    <property type="project" value="UniProtKB-SubCell"/>
</dbReference>
<evidence type="ECO:0000256" key="9">
    <source>
        <dbReference type="ARBA" id="ARBA00023251"/>
    </source>
</evidence>